<feature type="transmembrane region" description="Helical" evidence="1">
    <location>
        <begin position="73"/>
        <end position="98"/>
    </location>
</feature>
<dbReference type="AlphaFoldDB" id="A0A0B5DWQ3"/>
<keyword evidence="1" id="KW-0812">Transmembrane</keyword>
<keyword evidence="3" id="KW-1185">Reference proteome</keyword>
<protein>
    <submittedName>
        <fullName evidence="2">Uncharacterized protein</fullName>
    </submittedName>
</protein>
<evidence type="ECO:0000256" key="1">
    <source>
        <dbReference type="SAM" id="Phobius"/>
    </source>
</evidence>
<feature type="transmembrane region" description="Helical" evidence="1">
    <location>
        <begin position="141"/>
        <end position="161"/>
    </location>
</feature>
<feature type="transmembrane region" description="Helical" evidence="1">
    <location>
        <begin position="28"/>
        <end position="61"/>
    </location>
</feature>
<evidence type="ECO:0000313" key="2">
    <source>
        <dbReference type="EMBL" id="AJE47474.1"/>
    </source>
</evidence>
<accession>A0A0B5DWQ3</accession>
<proteinExistence type="predicted"/>
<dbReference type="Proteomes" id="UP000031521">
    <property type="component" value="Chromosome"/>
</dbReference>
<dbReference type="STRING" id="1208324.P73_2759"/>
<dbReference type="EMBL" id="CP004393">
    <property type="protein sequence ID" value="AJE47474.1"/>
    <property type="molecule type" value="Genomic_DNA"/>
</dbReference>
<sequence>MPGDFMLCSPCAMVVVEGATVPSQTGDSTMIVLGILTSFAAIAGLCWLVFNLAVFALPFLVGLHTGIWAYGTGAGWFGAILVGGFAAGLTLAIGQALIMHVRPLWARFVIALIFVVPAVLAGFHATLGIARAMMPSETWQMIFAVIGAGAVGVSAFLRIAGSAAEPSDSSPVSACHCRRSDEAGPDHCWTVIPILRLPVWGGVRIGMRPASRPVAVRWRGRSVRAADCTCDRGGHVGRGAWRVMRMACRG</sequence>
<organism evidence="2 3">
    <name type="scientific">Celeribacter indicus</name>
    <dbReference type="NCBI Taxonomy" id="1208324"/>
    <lineage>
        <taxon>Bacteria</taxon>
        <taxon>Pseudomonadati</taxon>
        <taxon>Pseudomonadota</taxon>
        <taxon>Alphaproteobacteria</taxon>
        <taxon>Rhodobacterales</taxon>
        <taxon>Roseobacteraceae</taxon>
        <taxon>Celeribacter</taxon>
    </lineage>
</organism>
<feature type="transmembrane region" description="Helical" evidence="1">
    <location>
        <begin position="104"/>
        <end position="129"/>
    </location>
</feature>
<keyword evidence="1" id="KW-0472">Membrane</keyword>
<dbReference type="KEGG" id="cid:P73_2759"/>
<keyword evidence="1" id="KW-1133">Transmembrane helix</keyword>
<evidence type="ECO:0000313" key="3">
    <source>
        <dbReference type="Proteomes" id="UP000031521"/>
    </source>
</evidence>
<name>A0A0B5DWQ3_9RHOB</name>
<gene>
    <name evidence="2" type="ORF">P73_2759</name>
</gene>
<dbReference type="RefSeq" id="WP_245629170.1">
    <property type="nucleotide sequence ID" value="NZ_CP004393.1"/>
</dbReference>
<reference evidence="2 3" key="1">
    <citation type="journal article" date="2014" name="Int. J. Syst. Evol. Microbiol.">
        <title>Celeribacter indicus sp. nov., a polycyclic aromatic hydrocarbon-degrading bacterium from deep-sea sediment and reclassification of Huaishuia halophila as Celeribacter halophilus comb. nov.</title>
        <authorList>
            <person name="Lai Q."/>
            <person name="Cao J."/>
            <person name="Yuan J."/>
            <person name="Li F."/>
            <person name="Shao Z."/>
        </authorList>
    </citation>
    <scope>NUCLEOTIDE SEQUENCE [LARGE SCALE GENOMIC DNA]</scope>
    <source>
        <strain evidence="2">P73</strain>
    </source>
</reference>
<dbReference type="HOGENOM" id="CLU_1109851_0_0_5"/>